<feature type="transmembrane region" description="Helical" evidence="1">
    <location>
        <begin position="29"/>
        <end position="54"/>
    </location>
</feature>
<keyword evidence="1" id="KW-0812">Transmembrane</keyword>
<gene>
    <name evidence="2" type="ORF">Dsin_028192</name>
</gene>
<dbReference type="EMBL" id="JANJYJ010000009">
    <property type="protein sequence ID" value="KAK3188631.1"/>
    <property type="molecule type" value="Genomic_DNA"/>
</dbReference>
<dbReference type="Proteomes" id="UP001281410">
    <property type="component" value="Unassembled WGS sequence"/>
</dbReference>
<dbReference type="AlphaFoldDB" id="A0AAD9ZRR9"/>
<accession>A0AAD9ZRR9</accession>
<proteinExistence type="predicted"/>
<name>A0AAD9ZRR9_9ROSI</name>
<organism evidence="2 3">
    <name type="scientific">Dipteronia sinensis</name>
    <dbReference type="NCBI Taxonomy" id="43782"/>
    <lineage>
        <taxon>Eukaryota</taxon>
        <taxon>Viridiplantae</taxon>
        <taxon>Streptophyta</taxon>
        <taxon>Embryophyta</taxon>
        <taxon>Tracheophyta</taxon>
        <taxon>Spermatophyta</taxon>
        <taxon>Magnoliopsida</taxon>
        <taxon>eudicotyledons</taxon>
        <taxon>Gunneridae</taxon>
        <taxon>Pentapetalae</taxon>
        <taxon>rosids</taxon>
        <taxon>malvids</taxon>
        <taxon>Sapindales</taxon>
        <taxon>Sapindaceae</taxon>
        <taxon>Hippocastanoideae</taxon>
        <taxon>Acereae</taxon>
        <taxon>Dipteronia</taxon>
    </lineage>
</organism>
<evidence type="ECO:0000256" key="1">
    <source>
        <dbReference type="SAM" id="Phobius"/>
    </source>
</evidence>
<protein>
    <submittedName>
        <fullName evidence="2">Uncharacterized protein</fullName>
    </submittedName>
</protein>
<keyword evidence="3" id="KW-1185">Reference proteome</keyword>
<sequence>MPCCRSFNRCFNESSQNPRTSHTAIAAKLFIAIWVYFTAPILGALCGDGTYFAVKLQRKTVPIMRSTLQQAASEGD</sequence>
<evidence type="ECO:0000313" key="2">
    <source>
        <dbReference type="EMBL" id="KAK3188631.1"/>
    </source>
</evidence>
<comment type="caution">
    <text evidence="2">The sequence shown here is derived from an EMBL/GenBank/DDBJ whole genome shotgun (WGS) entry which is preliminary data.</text>
</comment>
<keyword evidence="1" id="KW-1133">Transmembrane helix</keyword>
<keyword evidence="1" id="KW-0472">Membrane</keyword>
<evidence type="ECO:0000313" key="3">
    <source>
        <dbReference type="Proteomes" id="UP001281410"/>
    </source>
</evidence>
<reference evidence="2" key="1">
    <citation type="journal article" date="2023" name="Plant J.">
        <title>Genome sequences and population genomics provide insights into the demographic history, inbreeding, and mutation load of two 'living fossil' tree species of Dipteronia.</title>
        <authorList>
            <person name="Feng Y."/>
            <person name="Comes H.P."/>
            <person name="Chen J."/>
            <person name="Zhu S."/>
            <person name="Lu R."/>
            <person name="Zhang X."/>
            <person name="Li P."/>
            <person name="Qiu J."/>
            <person name="Olsen K.M."/>
            <person name="Qiu Y."/>
        </authorList>
    </citation>
    <scope>NUCLEOTIDE SEQUENCE</scope>
    <source>
        <strain evidence="2">NBL</strain>
    </source>
</reference>